<organism evidence="2">
    <name type="scientific">uncultured Caudovirales phage</name>
    <dbReference type="NCBI Taxonomy" id="2100421"/>
    <lineage>
        <taxon>Viruses</taxon>
        <taxon>Duplodnaviria</taxon>
        <taxon>Heunggongvirae</taxon>
        <taxon>Uroviricota</taxon>
        <taxon>Caudoviricetes</taxon>
        <taxon>Peduoviridae</taxon>
        <taxon>Maltschvirus</taxon>
        <taxon>Maltschvirus maltsch</taxon>
    </lineage>
</organism>
<evidence type="ECO:0000313" key="3">
    <source>
        <dbReference type="EMBL" id="CAB5229185.1"/>
    </source>
</evidence>
<evidence type="ECO:0000313" key="2">
    <source>
        <dbReference type="EMBL" id="CAB4215006.1"/>
    </source>
</evidence>
<feature type="compositionally biased region" description="Gly residues" evidence="1">
    <location>
        <begin position="35"/>
        <end position="46"/>
    </location>
</feature>
<gene>
    <name evidence="2" type="ORF">UFOVP1469_48</name>
    <name evidence="3" type="ORF">UFOVP1556_4</name>
</gene>
<feature type="compositionally biased region" description="Polar residues" evidence="1">
    <location>
        <begin position="74"/>
        <end position="88"/>
    </location>
</feature>
<feature type="region of interest" description="Disordered" evidence="1">
    <location>
        <begin position="25"/>
        <end position="88"/>
    </location>
</feature>
<accession>A0A6J5SM90</accession>
<dbReference type="EMBL" id="LR797418">
    <property type="protein sequence ID" value="CAB4215006.1"/>
    <property type="molecule type" value="Genomic_DNA"/>
</dbReference>
<reference evidence="2" key="1">
    <citation type="submission" date="2020-05" db="EMBL/GenBank/DDBJ databases">
        <authorList>
            <person name="Chiriac C."/>
            <person name="Salcher M."/>
            <person name="Ghai R."/>
            <person name="Kavagutti S V."/>
        </authorList>
    </citation>
    <scope>NUCLEOTIDE SEQUENCE</scope>
</reference>
<sequence length="88" mass="9671">MNSPYNFNPDEKRMQLAALLQDPTQPYRKYNGPLGAPGGSGGGMGGINDMMMRKMMQQKMNGTQPGAPVEDRSTQYNPNSQNFTPSTQ</sequence>
<dbReference type="EMBL" id="LR798400">
    <property type="protein sequence ID" value="CAB5229185.1"/>
    <property type="molecule type" value="Genomic_DNA"/>
</dbReference>
<evidence type="ECO:0000256" key="1">
    <source>
        <dbReference type="SAM" id="MobiDB-lite"/>
    </source>
</evidence>
<proteinExistence type="predicted"/>
<protein>
    <submittedName>
        <fullName evidence="2">Uncharacterized protein</fullName>
    </submittedName>
</protein>
<name>A0A6J5SM90_9CAUD</name>